<dbReference type="InterPro" id="IPR029058">
    <property type="entry name" value="AB_hydrolase_fold"/>
</dbReference>
<dbReference type="Pfam" id="PF00975">
    <property type="entry name" value="Thioesterase"/>
    <property type="match status" value="1"/>
</dbReference>
<sequence length="251" mass="28021">MTGNRRPRWFLEEPSPDAGARLFALPYSGCGASMYRKWPRFTGDVELCPVQFPGRENRLREDPFMSFGSLADMLCEALLPYLDRPFAFFGHCSSALIAYETALRLERRGYPVPARLFVSSQVAPHKGVHGRFLDMSDDELREEVRTLITELGGVPRPDMVELSLEVLLFDVAAHKRYGVADPDPLPCPATVLGWDEDVEVPHQLLHEWSDLGETTFTLLKGPHYGFLEGPDELMRTFATGLGRAPGPSLAG</sequence>
<evidence type="ECO:0000313" key="3">
    <source>
        <dbReference type="EMBL" id="ADO85582.1"/>
    </source>
</evidence>
<proteinExistence type="inferred from homology"/>
<evidence type="ECO:0000259" key="2">
    <source>
        <dbReference type="Pfam" id="PF00975"/>
    </source>
</evidence>
<protein>
    <submittedName>
        <fullName evidence="3">Thioesterase II</fullName>
    </submittedName>
</protein>
<dbReference type="AlphaFoldDB" id="E3VWJ4"/>
<reference evidence="3" key="1">
    <citation type="journal article" date="2011" name="J. Am. Chem. Soc.">
        <title>Genome mining in streptomyces. Discovery of an unprecedented P450-catalyzed oxidative rearrangement that is the final step in the biosynthesis of pentalenolactone.</title>
        <authorList>
            <person name="Zhu D."/>
            <person name="Seo M.J."/>
            <person name="Ikeda H."/>
            <person name="Cane D.E."/>
        </authorList>
    </citation>
    <scope>NUCLEOTIDE SEQUENCE</scope>
    <source>
        <strain evidence="3">TU469</strain>
    </source>
</reference>
<dbReference type="InterPro" id="IPR001031">
    <property type="entry name" value="Thioesterase"/>
</dbReference>
<dbReference type="GO" id="GO:0008610">
    <property type="term" value="P:lipid biosynthetic process"/>
    <property type="evidence" value="ECO:0007669"/>
    <property type="project" value="TreeGrafter"/>
</dbReference>
<dbReference type="Gene3D" id="3.40.50.1820">
    <property type="entry name" value="alpha/beta hydrolase"/>
    <property type="match status" value="1"/>
</dbReference>
<dbReference type="EMBL" id="HQ292065">
    <property type="protein sequence ID" value="ADO85582.1"/>
    <property type="molecule type" value="Genomic_DNA"/>
</dbReference>
<dbReference type="PANTHER" id="PTHR11487">
    <property type="entry name" value="THIOESTERASE"/>
    <property type="match status" value="1"/>
</dbReference>
<organism evidence="3">
    <name type="scientific">Streptomyces arenae</name>
    <dbReference type="NCBI Taxonomy" id="29301"/>
    <lineage>
        <taxon>Bacteria</taxon>
        <taxon>Bacillati</taxon>
        <taxon>Actinomycetota</taxon>
        <taxon>Actinomycetes</taxon>
        <taxon>Kitasatosporales</taxon>
        <taxon>Streptomycetaceae</taxon>
        <taxon>Streptomyces</taxon>
    </lineage>
</organism>
<feature type="domain" description="Thioesterase" evidence="2">
    <location>
        <begin position="21"/>
        <end position="237"/>
    </location>
</feature>
<dbReference type="InterPro" id="IPR012223">
    <property type="entry name" value="TEII"/>
</dbReference>
<name>E3VWJ4_STRAE</name>
<dbReference type="PANTHER" id="PTHR11487:SF0">
    <property type="entry name" value="S-ACYL FATTY ACID SYNTHASE THIOESTERASE, MEDIUM CHAIN"/>
    <property type="match status" value="1"/>
</dbReference>
<accession>E3VWJ4</accession>
<comment type="similarity">
    <text evidence="1">Belongs to the thioesterase family.</text>
</comment>
<dbReference type="SUPFAM" id="SSF53474">
    <property type="entry name" value="alpha/beta-Hydrolases"/>
    <property type="match status" value="1"/>
</dbReference>
<evidence type="ECO:0000256" key="1">
    <source>
        <dbReference type="ARBA" id="ARBA00007169"/>
    </source>
</evidence>